<accession>A0A3N1PDW0</accession>
<evidence type="ECO:0000313" key="14">
    <source>
        <dbReference type="Proteomes" id="UP000268033"/>
    </source>
</evidence>
<dbReference type="InterPro" id="IPR003538">
    <property type="entry name" value="TonB"/>
</dbReference>
<evidence type="ECO:0000256" key="5">
    <source>
        <dbReference type="ARBA" id="ARBA00022519"/>
    </source>
</evidence>
<keyword evidence="8 10" id="KW-1133">Transmembrane helix</keyword>
<dbReference type="GO" id="GO:0031992">
    <property type="term" value="F:energy transducer activity"/>
    <property type="evidence" value="ECO:0007669"/>
    <property type="project" value="InterPro"/>
</dbReference>
<feature type="transmembrane region" description="Helical" evidence="10">
    <location>
        <begin position="6"/>
        <end position="26"/>
    </location>
</feature>
<dbReference type="InterPro" id="IPR051045">
    <property type="entry name" value="TonB-dependent_transducer"/>
</dbReference>
<evidence type="ECO:0000256" key="10">
    <source>
        <dbReference type="RuleBase" id="RU362123"/>
    </source>
</evidence>
<evidence type="ECO:0000256" key="1">
    <source>
        <dbReference type="ARBA" id="ARBA00004383"/>
    </source>
</evidence>
<sequence length="211" mass="23069">MARSIASILLGIAVTFLLIWFMAYLISGGAQRNPSSADAPTIDISVNKQETPPQNKQRELPKKPPPPKQPPKPLKAIPDEPSKPQQQMQNLNMPKMDFSSRGSGPAMGAPTIGGGMGGDGDATPIFRMDPKYPVEAARDGKEGWVKLSFTINEVGGVEDIEVIDAQPKRIFDREAKRALAKWKYKPKIIDGKPVKQPGLTVQLDFKLEGKK</sequence>
<keyword evidence="4 10" id="KW-1003">Cell membrane</keyword>
<dbReference type="STRING" id="584787.GCA_001247655_00436"/>
<evidence type="ECO:0000256" key="4">
    <source>
        <dbReference type="ARBA" id="ARBA00022475"/>
    </source>
</evidence>
<name>A0A3N1PDW0_9GAMM</name>
<comment type="similarity">
    <text evidence="2 10">Belongs to the TonB family.</text>
</comment>
<proteinExistence type="inferred from homology"/>
<dbReference type="RefSeq" id="WP_050657487.1">
    <property type="nucleotide sequence ID" value="NZ_LFWC01000001.1"/>
</dbReference>
<comment type="subcellular location">
    <subcellularLocation>
        <location evidence="1 10">Cell inner membrane</location>
        <topology evidence="1 10">Single-pass membrane protein</topology>
        <orientation evidence="1 10">Periplasmic side</orientation>
    </subcellularLocation>
</comment>
<dbReference type="PRINTS" id="PR01374">
    <property type="entry name" value="TONBPROTEIN"/>
</dbReference>
<reference evidence="13 14" key="1">
    <citation type="submission" date="2018-11" db="EMBL/GenBank/DDBJ databases">
        <title>Genomic Encyclopedia of Type Strains, Phase IV (KMG-IV): sequencing the most valuable type-strain genomes for metagenomic binning, comparative biology and taxonomic classification.</title>
        <authorList>
            <person name="Goeker M."/>
        </authorList>
    </citation>
    <scope>NUCLEOTIDE SEQUENCE [LARGE SCALE GENOMIC DNA]</scope>
    <source>
        <strain evidence="13 14">DSM 21945</strain>
    </source>
</reference>
<evidence type="ECO:0000313" key="13">
    <source>
        <dbReference type="EMBL" id="ROQ30154.1"/>
    </source>
</evidence>
<comment type="caution">
    <text evidence="13">The sequence shown here is derived from an EMBL/GenBank/DDBJ whole genome shotgun (WGS) entry which is preliminary data.</text>
</comment>
<dbReference type="Proteomes" id="UP000268033">
    <property type="component" value="Unassembled WGS sequence"/>
</dbReference>
<dbReference type="SUPFAM" id="SSF74653">
    <property type="entry name" value="TolA/TonB C-terminal domain"/>
    <property type="match status" value="1"/>
</dbReference>
<dbReference type="GO" id="GO:0055085">
    <property type="term" value="P:transmembrane transport"/>
    <property type="evidence" value="ECO:0007669"/>
    <property type="project" value="InterPro"/>
</dbReference>
<dbReference type="GO" id="GO:0015031">
    <property type="term" value="P:protein transport"/>
    <property type="evidence" value="ECO:0007669"/>
    <property type="project" value="UniProtKB-UniRule"/>
</dbReference>
<evidence type="ECO:0000256" key="8">
    <source>
        <dbReference type="ARBA" id="ARBA00022989"/>
    </source>
</evidence>
<dbReference type="GO" id="GO:0005886">
    <property type="term" value="C:plasma membrane"/>
    <property type="evidence" value="ECO:0007669"/>
    <property type="project" value="UniProtKB-SubCell"/>
</dbReference>
<dbReference type="GO" id="GO:0015891">
    <property type="term" value="P:siderophore transport"/>
    <property type="evidence" value="ECO:0007669"/>
    <property type="project" value="InterPro"/>
</dbReference>
<dbReference type="AlphaFoldDB" id="A0A3N1PDW0"/>
<keyword evidence="7 10" id="KW-0653">Protein transport</keyword>
<feature type="domain" description="TonB C-terminal" evidence="12">
    <location>
        <begin position="117"/>
        <end position="211"/>
    </location>
</feature>
<feature type="region of interest" description="Disordered" evidence="11">
    <location>
        <begin position="32"/>
        <end position="87"/>
    </location>
</feature>
<evidence type="ECO:0000256" key="9">
    <source>
        <dbReference type="ARBA" id="ARBA00023136"/>
    </source>
</evidence>
<dbReference type="InterPro" id="IPR006260">
    <property type="entry name" value="TonB/TolA_C"/>
</dbReference>
<dbReference type="InterPro" id="IPR037682">
    <property type="entry name" value="TonB_C"/>
</dbReference>
<feature type="compositionally biased region" description="Pro residues" evidence="11">
    <location>
        <begin position="63"/>
        <end position="73"/>
    </location>
</feature>
<keyword evidence="6 10" id="KW-0812">Transmembrane</keyword>
<keyword evidence="3 10" id="KW-0813">Transport</keyword>
<dbReference type="OrthoDB" id="1628901at2"/>
<dbReference type="NCBIfam" id="TIGR01352">
    <property type="entry name" value="tonB_Cterm"/>
    <property type="match status" value="1"/>
</dbReference>
<evidence type="ECO:0000256" key="3">
    <source>
        <dbReference type="ARBA" id="ARBA00022448"/>
    </source>
</evidence>
<evidence type="ECO:0000256" key="11">
    <source>
        <dbReference type="SAM" id="MobiDB-lite"/>
    </source>
</evidence>
<keyword evidence="9 10" id="KW-0472">Membrane</keyword>
<gene>
    <name evidence="13" type="ORF">EDC28_102547</name>
</gene>
<keyword evidence="5 10" id="KW-0997">Cell inner membrane</keyword>
<keyword evidence="10" id="KW-0735">Signal-anchor</keyword>
<evidence type="ECO:0000256" key="7">
    <source>
        <dbReference type="ARBA" id="ARBA00022927"/>
    </source>
</evidence>
<keyword evidence="14" id="KW-1185">Reference proteome</keyword>
<dbReference type="FunFam" id="3.30.1150.10:FF:000006">
    <property type="entry name" value="Protein TonB"/>
    <property type="match status" value="1"/>
</dbReference>
<dbReference type="Gene3D" id="3.30.1150.10">
    <property type="match status" value="1"/>
</dbReference>
<evidence type="ECO:0000256" key="6">
    <source>
        <dbReference type="ARBA" id="ARBA00022692"/>
    </source>
</evidence>
<dbReference type="Pfam" id="PF03544">
    <property type="entry name" value="TonB_C"/>
    <property type="match status" value="1"/>
</dbReference>
<dbReference type="GO" id="GO:0030288">
    <property type="term" value="C:outer membrane-bounded periplasmic space"/>
    <property type="evidence" value="ECO:0007669"/>
    <property type="project" value="InterPro"/>
</dbReference>
<organism evidence="13 14">
    <name type="scientific">Gallaecimonas pentaromativorans</name>
    <dbReference type="NCBI Taxonomy" id="584787"/>
    <lineage>
        <taxon>Bacteria</taxon>
        <taxon>Pseudomonadati</taxon>
        <taxon>Pseudomonadota</taxon>
        <taxon>Gammaproteobacteria</taxon>
        <taxon>Enterobacterales</taxon>
        <taxon>Gallaecimonadaceae</taxon>
        <taxon>Gallaecimonas</taxon>
    </lineage>
</organism>
<dbReference type="PANTHER" id="PTHR33446">
    <property type="entry name" value="PROTEIN TONB-RELATED"/>
    <property type="match status" value="1"/>
</dbReference>
<feature type="compositionally biased region" description="Polar residues" evidence="11">
    <location>
        <begin position="32"/>
        <end position="55"/>
    </location>
</feature>
<evidence type="ECO:0000259" key="12">
    <source>
        <dbReference type="PROSITE" id="PS52015"/>
    </source>
</evidence>
<dbReference type="EMBL" id="RJUL01000002">
    <property type="protein sequence ID" value="ROQ30154.1"/>
    <property type="molecule type" value="Genomic_DNA"/>
</dbReference>
<protein>
    <recommendedName>
        <fullName evidence="10">Protein TonB</fullName>
    </recommendedName>
</protein>
<comment type="function">
    <text evidence="10">Interacts with outer membrane receptor proteins that carry out high-affinity binding and energy dependent uptake into the periplasmic space of specific substrates. It could act to transduce energy from the cytoplasmic membrane to specific energy-requiring processes in the outer membrane, resulting in the release into the periplasm of ligands bound by these outer membrane proteins.</text>
</comment>
<evidence type="ECO:0000256" key="2">
    <source>
        <dbReference type="ARBA" id="ARBA00006555"/>
    </source>
</evidence>
<dbReference type="PANTHER" id="PTHR33446:SF14">
    <property type="entry name" value="PROTEIN TONB"/>
    <property type="match status" value="1"/>
</dbReference>
<dbReference type="PROSITE" id="PS52015">
    <property type="entry name" value="TONB_CTD"/>
    <property type="match status" value="1"/>
</dbReference>